<name>Q86M76_HETGL</name>
<accession>Q86M76</accession>
<sequence length="100" mass="11038">MLSRCCWLRSCLPGLGKCSDQGVGSGRKCRSRPEILQTDRAKEGSVQKARHDGEQHPENPRPRRSNGGPFRDGMGQNNLPNDGTFGENPNFHQSPAIVPR</sequence>
<organism evidence="2">
    <name type="scientific">Heterodera glycines</name>
    <name type="common">Soybean cyst nematode worm</name>
    <dbReference type="NCBI Taxonomy" id="51029"/>
    <lineage>
        <taxon>Eukaryota</taxon>
        <taxon>Metazoa</taxon>
        <taxon>Ecdysozoa</taxon>
        <taxon>Nematoda</taxon>
        <taxon>Chromadorea</taxon>
        <taxon>Rhabditida</taxon>
        <taxon>Tylenchina</taxon>
        <taxon>Tylenchomorpha</taxon>
        <taxon>Tylenchoidea</taxon>
        <taxon>Heteroderidae</taxon>
        <taxon>Heteroderinae</taxon>
        <taxon>Heterodera</taxon>
    </lineage>
</organism>
<reference evidence="2" key="1">
    <citation type="journal article" date="2003" name="Mol. Plant Microbe Interact.">
        <title>The parasitome of the phytonematode Heterodera glycines.</title>
        <authorList>
            <person name="Gao B."/>
            <person name="Allen R."/>
            <person name="Maier T."/>
            <person name="Davis E.L."/>
            <person name="Baum T.J."/>
            <person name="Hussey R.S."/>
        </authorList>
    </citation>
    <scope>NUCLEOTIDE SEQUENCE</scope>
</reference>
<protein>
    <submittedName>
        <fullName evidence="2">Putative gland protein G17G06</fullName>
    </submittedName>
</protein>
<dbReference type="AlphaFoldDB" id="Q86M76"/>
<feature type="region of interest" description="Disordered" evidence="1">
    <location>
        <begin position="19"/>
        <end position="100"/>
    </location>
</feature>
<proteinExistence type="evidence at transcript level"/>
<feature type="compositionally biased region" description="Basic and acidic residues" evidence="1">
    <location>
        <begin position="31"/>
        <end position="61"/>
    </location>
</feature>
<evidence type="ECO:0000313" key="2">
    <source>
        <dbReference type="EMBL" id="AAO85455.1"/>
    </source>
</evidence>
<evidence type="ECO:0000256" key="1">
    <source>
        <dbReference type="SAM" id="MobiDB-lite"/>
    </source>
</evidence>
<dbReference type="EMBL" id="AF490247">
    <property type="protein sequence ID" value="AAO85455.1"/>
    <property type="molecule type" value="mRNA"/>
</dbReference>